<evidence type="ECO:0000313" key="1">
    <source>
        <dbReference type="EMBL" id="TGO03565.1"/>
    </source>
</evidence>
<keyword evidence="2" id="KW-1185">Reference proteome</keyword>
<evidence type="ECO:0000313" key="2">
    <source>
        <dbReference type="Proteomes" id="UP000030428"/>
    </source>
</evidence>
<name>A0A4E0QX49_9GAMM</name>
<accession>A0A4E0QX49</accession>
<sequence length="111" mass="12235">MIIDECEATFEAIFSGTIKPKQRQQVLDQLQMIINDPRCDQRDGLARKLTLLFSLFKVSLNFFELFRLKAIHHIGGFQANAIGVGAIPCGCPPLQQITVHVGATLSGLPLT</sequence>
<dbReference type="AlphaFoldDB" id="A0A4E0QX49"/>
<organism evidence="1 2">
    <name type="scientific">Candidatus Thiomargarita nelsonii</name>
    <dbReference type="NCBI Taxonomy" id="1003181"/>
    <lineage>
        <taxon>Bacteria</taxon>
        <taxon>Pseudomonadati</taxon>
        <taxon>Pseudomonadota</taxon>
        <taxon>Gammaproteobacteria</taxon>
        <taxon>Thiotrichales</taxon>
        <taxon>Thiotrichaceae</taxon>
        <taxon>Thiomargarita</taxon>
    </lineage>
</organism>
<comment type="caution">
    <text evidence="1">The sequence shown here is derived from an EMBL/GenBank/DDBJ whole genome shotgun (WGS) entry which is preliminary data.</text>
</comment>
<proteinExistence type="predicted"/>
<protein>
    <submittedName>
        <fullName evidence="1">Uncharacterized protein</fullName>
    </submittedName>
</protein>
<dbReference type="EMBL" id="JSZA02000011">
    <property type="protein sequence ID" value="TGO03565.1"/>
    <property type="molecule type" value="Genomic_DNA"/>
</dbReference>
<dbReference type="Proteomes" id="UP000030428">
    <property type="component" value="Unassembled WGS sequence"/>
</dbReference>
<gene>
    <name evidence="1" type="ORF">PN36_04190</name>
</gene>
<reference evidence="1 2" key="1">
    <citation type="journal article" date="2016" name="Front. Microbiol.">
        <title>Single-Cell (Meta-)Genomics of a Dimorphic Candidatus Thiomargarita nelsonii Reveals Genomic Plasticity.</title>
        <authorList>
            <person name="Flood B.E."/>
            <person name="Fliss P."/>
            <person name="Jones D.S."/>
            <person name="Dick G.J."/>
            <person name="Jain S."/>
            <person name="Kaster A.K."/>
            <person name="Winkel M."/>
            <person name="Mussmann M."/>
            <person name="Bailey J."/>
        </authorList>
    </citation>
    <scope>NUCLEOTIDE SEQUENCE [LARGE SCALE GENOMIC DNA]</scope>
    <source>
        <strain evidence="1">Hydrate Ridge</strain>
    </source>
</reference>